<gene>
    <name evidence="3" type="ORF">JOF36_002183</name>
</gene>
<accession>A0ABS4VRD9</accession>
<keyword evidence="2" id="KW-0472">Membrane</keyword>
<dbReference type="EMBL" id="JAGINU010000001">
    <property type="protein sequence ID" value="MBP2366487.1"/>
    <property type="molecule type" value="Genomic_DNA"/>
</dbReference>
<proteinExistence type="predicted"/>
<dbReference type="Proteomes" id="UP001519295">
    <property type="component" value="Unassembled WGS sequence"/>
</dbReference>
<evidence type="ECO:0000313" key="3">
    <source>
        <dbReference type="EMBL" id="MBP2366487.1"/>
    </source>
</evidence>
<evidence type="ECO:0000256" key="1">
    <source>
        <dbReference type="SAM" id="MobiDB-lite"/>
    </source>
</evidence>
<feature type="transmembrane region" description="Helical" evidence="2">
    <location>
        <begin position="30"/>
        <end position="48"/>
    </location>
</feature>
<reference evidence="3 4" key="1">
    <citation type="submission" date="2021-03" db="EMBL/GenBank/DDBJ databases">
        <title>Sequencing the genomes of 1000 actinobacteria strains.</title>
        <authorList>
            <person name="Klenk H.-P."/>
        </authorList>
    </citation>
    <scope>NUCLEOTIDE SEQUENCE [LARGE SCALE GENOMIC DNA]</scope>
    <source>
        <strain evidence="3 4">DSM 45256</strain>
    </source>
</reference>
<organism evidence="3 4">
    <name type="scientific">Pseudonocardia parietis</name>
    <dbReference type="NCBI Taxonomy" id="570936"/>
    <lineage>
        <taxon>Bacteria</taxon>
        <taxon>Bacillati</taxon>
        <taxon>Actinomycetota</taxon>
        <taxon>Actinomycetes</taxon>
        <taxon>Pseudonocardiales</taxon>
        <taxon>Pseudonocardiaceae</taxon>
        <taxon>Pseudonocardia</taxon>
    </lineage>
</organism>
<feature type="compositionally biased region" description="Acidic residues" evidence="1">
    <location>
        <begin position="1"/>
        <end position="12"/>
    </location>
</feature>
<dbReference type="RefSeq" id="WP_210026547.1">
    <property type="nucleotide sequence ID" value="NZ_JAGINU010000001.1"/>
</dbReference>
<comment type="caution">
    <text evidence="3">The sequence shown here is derived from an EMBL/GenBank/DDBJ whole genome shotgun (WGS) entry which is preliminary data.</text>
</comment>
<keyword evidence="2" id="KW-0812">Transmembrane</keyword>
<sequence length="171" mass="18821">MSGSELELENDEQDTRDPARQHRAVVVQRVAWVVLALIVLGALLGLFGPGPLSRVTQSDPSGQIQLQYERFARYYGDTSVELQVRPDPHRPGTASVWISSNYLTLVQVQQVRPEPVTWTGVGDRVLLTFPVRGPDPITVVLRTRPDQVGVLSGAVGAPGGEPIEFWQLVYP</sequence>
<evidence type="ECO:0000313" key="4">
    <source>
        <dbReference type="Proteomes" id="UP001519295"/>
    </source>
</evidence>
<evidence type="ECO:0000256" key="2">
    <source>
        <dbReference type="SAM" id="Phobius"/>
    </source>
</evidence>
<keyword evidence="2" id="KW-1133">Transmembrane helix</keyword>
<feature type="region of interest" description="Disordered" evidence="1">
    <location>
        <begin position="1"/>
        <end position="20"/>
    </location>
</feature>
<keyword evidence="4" id="KW-1185">Reference proteome</keyword>
<protein>
    <submittedName>
        <fullName evidence="3">Uncharacterized protein</fullName>
    </submittedName>
</protein>
<name>A0ABS4VRD9_9PSEU</name>